<accession>A0A401S8Q7</accession>
<feature type="domain" description="Ubiquitin-like" evidence="3">
    <location>
        <begin position="319"/>
        <end position="384"/>
    </location>
</feature>
<gene>
    <name evidence="4" type="ORF">chiPu_0005209</name>
</gene>
<dbReference type="Pfam" id="PF14836">
    <property type="entry name" value="Ubiquitin_3"/>
    <property type="match status" value="1"/>
</dbReference>
<feature type="compositionally biased region" description="Polar residues" evidence="1">
    <location>
        <begin position="142"/>
        <end position="156"/>
    </location>
</feature>
<evidence type="ECO:0000313" key="4">
    <source>
        <dbReference type="EMBL" id="GCC26789.1"/>
    </source>
</evidence>
<evidence type="ECO:0000313" key="5">
    <source>
        <dbReference type="Proteomes" id="UP000287033"/>
    </source>
</evidence>
<name>A0A401S8Q7_CHIPU</name>
<keyword evidence="5" id="KW-1185">Reference proteome</keyword>
<dbReference type="Gene3D" id="3.10.20.90">
    <property type="entry name" value="Phosphatidylinositol 3-kinase Catalytic Subunit, Chain A, domain 1"/>
    <property type="match status" value="1"/>
</dbReference>
<reference evidence="4 5" key="1">
    <citation type="journal article" date="2018" name="Nat. Ecol. Evol.">
        <title>Shark genomes provide insights into elasmobranch evolution and the origin of vertebrates.</title>
        <authorList>
            <person name="Hara Y"/>
            <person name="Yamaguchi K"/>
            <person name="Onimaru K"/>
            <person name="Kadota M"/>
            <person name="Koyanagi M"/>
            <person name="Keeley SD"/>
            <person name="Tatsumi K"/>
            <person name="Tanaka K"/>
            <person name="Motone F"/>
            <person name="Kageyama Y"/>
            <person name="Nozu R"/>
            <person name="Adachi N"/>
            <person name="Nishimura O"/>
            <person name="Nakagawa R"/>
            <person name="Tanegashima C"/>
            <person name="Kiyatake I"/>
            <person name="Matsumoto R"/>
            <person name="Murakumo K"/>
            <person name="Nishida K"/>
            <person name="Terakita A"/>
            <person name="Kuratani S"/>
            <person name="Sato K"/>
            <person name="Hyodo S Kuraku.S."/>
        </authorList>
    </citation>
    <scope>NUCLEOTIDE SEQUENCE [LARGE SCALE GENOMIC DNA]</scope>
</reference>
<feature type="region of interest" description="Disordered" evidence="1">
    <location>
        <begin position="132"/>
        <end position="257"/>
    </location>
</feature>
<dbReference type="InterPro" id="IPR028135">
    <property type="entry name" value="Ub_USP-typ"/>
</dbReference>
<organism evidence="4 5">
    <name type="scientific">Chiloscyllium punctatum</name>
    <name type="common">Brownbanded bambooshark</name>
    <name type="synonym">Hemiscyllium punctatum</name>
    <dbReference type="NCBI Taxonomy" id="137246"/>
    <lineage>
        <taxon>Eukaryota</taxon>
        <taxon>Metazoa</taxon>
        <taxon>Chordata</taxon>
        <taxon>Craniata</taxon>
        <taxon>Vertebrata</taxon>
        <taxon>Chondrichthyes</taxon>
        <taxon>Elasmobranchii</taxon>
        <taxon>Galeomorphii</taxon>
        <taxon>Galeoidea</taxon>
        <taxon>Orectolobiformes</taxon>
        <taxon>Hemiscylliidae</taxon>
        <taxon>Chiloscyllium</taxon>
    </lineage>
</organism>
<dbReference type="AlphaFoldDB" id="A0A401S8Q7"/>
<feature type="chain" id="PRO_5019530425" description="Ubiquitin-like domain-containing protein" evidence="2">
    <location>
        <begin position="26"/>
        <end position="392"/>
    </location>
</feature>
<dbReference type="EMBL" id="BEZZ01000139">
    <property type="protein sequence ID" value="GCC26789.1"/>
    <property type="molecule type" value="Genomic_DNA"/>
</dbReference>
<dbReference type="OrthoDB" id="9937592at2759"/>
<proteinExistence type="predicted"/>
<feature type="signal peptide" evidence="2">
    <location>
        <begin position="1"/>
        <end position="25"/>
    </location>
</feature>
<evidence type="ECO:0000256" key="1">
    <source>
        <dbReference type="SAM" id="MobiDB-lite"/>
    </source>
</evidence>
<feature type="compositionally biased region" description="Basic and acidic residues" evidence="1">
    <location>
        <begin position="245"/>
        <end position="257"/>
    </location>
</feature>
<feature type="compositionally biased region" description="Polar residues" evidence="1">
    <location>
        <begin position="216"/>
        <end position="243"/>
    </location>
</feature>
<dbReference type="Proteomes" id="UP000287033">
    <property type="component" value="Unassembled WGS sequence"/>
</dbReference>
<keyword evidence="2" id="KW-0732">Signal</keyword>
<dbReference type="OMA" id="MFQIFPI"/>
<dbReference type="STRING" id="137246.A0A401S8Q7"/>
<comment type="caution">
    <text evidence="4">The sequence shown here is derived from an EMBL/GenBank/DDBJ whole genome shotgun (WGS) entry which is preliminary data.</text>
</comment>
<evidence type="ECO:0000259" key="3">
    <source>
        <dbReference type="Pfam" id="PF14836"/>
    </source>
</evidence>
<sequence length="392" mass="44881">MLHNKGVKRFFYLLLKLISKQLVRWLSSGMRTCSPTVHRILTIAVTNCRRILVQFKTVPAIDKMFQIFPIVFHNPNKRKYLLPNEEGRYSEMQDLALENWQELSMSRSVPDSSPSGGRALSQGEGARLEDLKDLQMLPEGSSVVSGSSLRPKQSNAPPFKFENRPVPPEGMRKRMLESGTEASPKPPSPSKELNVHSSTDTGSRRHTCSPERKNRSNMNTTLKVMSVEEQNASVNSNESNLDYSNAKDESESLLKDQSKENNLKMSFSPWSKLLNMYSKMKKSPIPKFHNKENSQELLKEDGQRIQLIVYRCNESNPLVFSHFRTTDSVGFVEMEIKKMLDVQNEVRLWKKGLNDETSLLQRSDSTLKDAGILREQVLLLEEKDVHESRSWH</sequence>
<evidence type="ECO:0000256" key="2">
    <source>
        <dbReference type="SAM" id="SignalP"/>
    </source>
</evidence>
<protein>
    <recommendedName>
        <fullName evidence="3">Ubiquitin-like domain-containing protein</fullName>
    </recommendedName>
</protein>